<proteinExistence type="predicted"/>
<organism evidence="1 2">
    <name type="scientific">Candidatus Nitrosocosmicus oleophilus</name>
    <dbReference type="NCBI Taxonomy" id="1353260"/>
    <lineage>
        <taxon>Archaea</taxon>
        <taxon>Nitrososphaerota</taxon>
        <taxon>Nitrososphaeria</taxon>
        <taxon>Nitrososphaerales</taxon>
        <taxon>Nitrososphaeraceae</taxon>
        <taxon>Candidatus Nitrosocosmicus</taxon>
    </lineage>
</organism>
<reference evidence="2" key="1">
    <citation type="submission" date="2015-10" db="EMBL/GenBank/DDBJ databases">
        <title>Niche specialization of a soil ammonia-oxidizing archaeon, Candidatus Nitrosocosmicus oleophilus.</title>
        <authorList>
            <person name="Jung M.-Y."/>
            <person name="Rhee S.-K."/>
        </authorList>
    </citation>
    <scope>NUCLEOTIDE SEQUENCE [LARGE SCALE GENOMIC DNA]</scope>
    <source>
        <strain evidence="2">MY3</strain>
    </source>
</reference>
<dbReference type="Proteomes" id="UP000058925">
    <property type="component" value="Chromosome"/>
</dbReference>
<evidence type="ECO:0000313" key="2">
    <source>
        <dbReference type="Proteomes" id="UP000058925"/>
    </source>
</evidence>
<sequence length="191" mass="20953">MFNTKMSQKGKVLALFAVLSFAIAGLAAAVTLHLEQYVTAQSPQSNPYDPNICFGSNVTQATCPTHSHSNSQNQTDIVDCFKKIEETVSGTAQTENYTKSVQNFNSLIPTNNDIALINTAAAESSQPVKDMDGVWDLLMNQNMTRYDRQLVLDQVNILLTEAKPGFTILQNDQLSLCITTELNSLGPTLNY</sequence>
<dbReference type="KEGG" id="taa:NMY3_01996"/>
<accession>A0A654LXK0</accession>
<protein>
    <submittedName>
        <fullName evidence="1">Uncharacterized protein</fullName>
    </submittedName>
</protein>
<gene>
    <name evidence="1" type="ORF">NMY3_01996</name>
</gene>
<dbReference type="AlphaFoldDB" id="A0A654LXK0"/>
<keyword evidence="2" id="KW-1185">Reference proteome</keyword>
<name>A0A654LXK0_9ARCH</name>
<evidence type="ECO:0000313" key="1">
    <source>
        <dbReference type="EMBL" id="ALI36198.1"/>
    </source>
</evidence>
<dbReference type="EMBL" id="CP012850">
    <property type="protein sequence ID" value="ALI36198.1"/>
    <property type="molecule type" value="Genomic_DNA"/>
</dbReference>